<protein>
    <submittedName>
        <fullName evidence="6">Nitroreductase family protein</fullName>
    </submittedName>
</protein>
<dbReference type="Proteomes" id="UP000672097">
    <property type="component" value="Unassembled WGS sequence"/>
</dbReference>
<dbReference type="Pfam" id="PF00881">
    <property type="entry name" value="Nitroreductase"/>
    <property type="match status" value="1"/>
</dbReference>
<evidence type="ECO:0000256" key="1">
    <source>
        <dbReference type="ARBA" id="ARBA00008366"/>
    </source>
</evidence>
<name>A0ABS5DVM7_9BURK</name>
<comment type="similarity">
    <text evidence="1">Belongs to the flavin oxidoreductase frp family.</text>
</comment>
<dbReference type="InterPro" id="IPR016446">
    <property type="entry name" value="Flavin_OxRdtase_Frp"/>
</dbReference>
<evidence type="ECO:0000259" key="5">
    <source>
        <dbReference type="Pfam" id="PF00881"/>
    </source>
</evidence>
<keyword evidence="3" id="KW-0288">FMN</keyword>
<dbReference type="PANTHER" id="PTHR43425:SF2">
    <property type="entry name" value="OXYGEN-INSENSITIVE NADPH NITROREDUCTASE"/>
    <property type="match status" value="1"/>
</dbReference>
<evidence type="ECO:0000256" key="4">
    <source>
        <dbReference type="ARBA" id="ARBA00023002"/>
    </source>
</evidence>
<dbReference type="InterPro" id="IPR000415">
    <property type="entry name" value="Nitroreductase-like"/>
</dbReference>
<dbReference type="InterPro" id="IPR029479">
    <property type="entry name" value="Nitroreductase"/>
</dbReference>
<evidence type="ECO:0000313" key="7">
    <source>
        <dbReference type="Proteomes" id="UP000672097"/>
    </source>
</evidence>
<dbReference type="EMBL" id="JAGQDG010000002">
    <property type="protein sequence ID" value="MBQ0935199.1"/>
    <property type="molecule type" value="Genomic_DNA"/>
</dbReference>
<keyword evidence="7" id="KW-1185">Reference proteome</keyword>
<keyword evidence="2" id="KW-0285">Flavoprotein</keyword>
<feature type="domain" description="Nitroreductase" evidence="5">
    <location>
        <begin position="11"/>
        <end position="166"/>
    </location>
</feature>
<accession>A0ABS5DVM7</accession>
<gene>
    <name evidence="6" type="ORF">KAK11_07670</name>
</gene>
<dbReference type="Gene3D" id="3.40.109.10">
    <property type="entry name" value="NADH Oxidase"/>
    <property type="match status" value="1"/>
</dbReference>
<evidence type="ECO:0000256" key="3">
    <source>
        <dbReference type="ARBA" id="ARBA00022643"/>
    </source>
</evidence>
<sequence length="268" mass="29844">MTDCNLQSLLRAHRSIRAFKPDDVPTELTDGLLEAAILGSSSSGNLNTYAVVETRDAARKAELFRLHGEQAMILQAPVMLTFCAEARRTRDWLARHEARDNFNNFHGFLVAAFDALILAQSMALACEAEGLGICYLGTTLNAAPEIARFLALPPGTLPVTSLVLGWPAEVPQPRDRLPLAAYLHRERYQRAQPEQIDALYAQRDERGLQRYQSLSADARQRWAEHGITSLAQFYTSELKYSPIAMQGISRELLALLEQQDFMNNGDAA</sequence>
<reference evidence="6 7" key="1">
    <citation type="submission" date="2021-04" db="EMBL/GenBank/DDBJ databases">
        <title>The genome sequence of type strain Ideonella paludis KCTC 32238.</title>
        <authorList>
            <person name="Liu Y."/>
        </authorList>
    </citation>
    <scope>NUCLEOTIDE SEQUENCE [LARGE SCALE GENOMIC DNA]</scope>
    <source>
        <strain evidence="6 7">KCTC 32238</strain>
    </source>
</reference>
<comment type="caution">
    <text evidence="6">The sequence shown here is derived from an EMBL/GenBank/DDBJ whole genome shotgun (WGS) entry which is preliminary data.</text>
</comment>
<keyword evidence="4" id="KW-0560">Oxidoreductase</keyword>
<dbReference type="RefSeq" id="WP_210807857.1">
    <property type="nucleotide sequence ID" value="NZ_JAGQDG010000002.1"/>
</dbReference>
<evidence type="ECO:0000256" key="2">
    <source>
        <dbReference type="ARBA" id="ARBA00022630"/>
    </source>
</evidence>
<evidence type="ECO:0000313" key="6">
    <source>
        <dbReference type="EMBL" id="MBQ0935199.1"/>
    </source>
</evidence>
<proteinExistence type="inferred from homology"/>
<organism evidence="6 7">
    <name type="scientific">Ideonella paludis</name>
    <dbReference type="NCBI Taxonomy" id="1233411"/>
    <lineage>
        <taxon>Bacteria</taxon>
        <taxon>Pseudomonadati</taxon>
        <taxon>Pseudomonadota</taxon>
        <taxon>Betaproteobacteria</taxon>
        <taxon>Burkholderiales</taxon>
        <taxon>Sphaerotilaceae</taxon>
        <taxon>Ideonella</taxon>
    </lineage>
</organism>
<dbReference type="PANTHER" id="PTHR43425">
    <property type="entry name" value="OXYGEN-INSENSITIVE NADPH NITROREDUCTASE"/>
    <property type="match status" value="1"/>
</dbReference>
<dbReference type="SUPFAM" id="SSF55469">
    <property type="entry name" value="FMN-dependent nitroreductase-like"/>
    <property type="match status" value="1"/>
</dbReference>